<dbReference type="AlphaFoldDB" id="A0A544CQ87"/>
<protein>
    <submittedName>
        <fullName evidence="3">Phosphatase</fullName>
    </submittedName>
</protein>
<dbReference type="Gene3D" id="3.90.190.10">
    <property type="entry name" value="Protein tyrosine phosphatase superfamily"/>
    <property type="match status" value="1"/>
</dbReference>
<dbReference type="PANTHER" id="PTHR23339">
    <property type="entry name" value="TYROSINE SPECIFIC PROTEIN PHOSPHATASE AND DUAL SPECIFICITY PROTEIN PHOSPHATASE"/>
    <property type="match status" value="1"/>
</dbReference>
<dbReference type="GO" id="GO:0003677">
    <property type="term" value="F:DNA binding"/>
    <property type="evidence" value="ECO:0007669"/>
    <property type="project" value="InterPro"/>
</dbReference>
<evidence type="ECO:0000259" key="2">
    <source>
        <dbReference type="PROSITE" id="PS51702"/>
    </source>
</evidence>
<dbReference type="Pfam" id="PF00782">
    <property type="entry name" value="DSPc"/>
    <property type="match status" value="1"/>
</dbReference>
<dbReference type="PROSITE" id="PS51702">
    <property type="entry name" value="HTH_MU"/>
    <property type="match status" value="1"/>
</dbReference>
<sequence length="162" mass="17853">MCFEAQLENLFFVTNSVAGRCGPDKVMWDLEELWSSGVRAIISVNDGESVHISRLKAIGFAYEHIPLSNNAPVQSGDFEVCLDALPRIIKFIEQNETQGKVVVHCKSGKDRTGLALAAYLLKSKGFGVDESMAAVKDVRDIAFSAPDWEWFTEKVLVGLSNT</sequence>
<dbReference type="InterPro" id="IPR000387">
    <property type="entry name" value="Tyr_Pase_dom"/>
</dbReference>
<feature type="domain" description="HTH Mu-type" evidence="2">
    <location>
        <begin position="147"/>
        <end position="162"/>
    </location>
</feature>
<dbReference type="Proteomes" id="UP000319979">
    <property type="component" value="Unassembled WGS sequence"/>
</dbReference>
<dbReference type="SUPFAM" id="SSF52799">
    <property type="entry name" value="(Phosphotyrosine protein) phosphatases II"/>
    <property type="match status" value="1"/>
</dbReference>
<dbReference type="InterPro" id="IPR050561">
    <property type="entry name" value="PTP"/>
</dbReference>
<feature type="domain" description="Tyrosine specific protein phosphatases" evidence="1">
    <location>
        <begin position="83"/>
        <end position="150"/>
    </location>
</feature>
<accession>A0A544CQ87</accession>
<evidence type="ECO:0000313" key="3">
    <source>
        <dbReference type="EMBL" id="TQP07454.1"/>
    </source>
</evidence>
<name>A0A544CQ87_VIBCL</name>
<proteinExistence type="predicted"/>
<gene>
    <name evidence="3" type="ORF">FLM02_20120</name>
</gene>
<dbReference type="InterPro" id="IPR003314">
    <property type="entry name" value="Mu-type_HTH"/>
</dbReference>
<organism evidence="3 4">
    <name type="scientific">Vibrio cholerae</name>
    <dbReference type="NCBI Taxonomy" id="666"/>
    <lineage>
        <taxon>Bacteria</taxon>
        <taxon>Pseudomonadati</taxon>
        <taxon>Pseudomonadota</taxon>
        <taxon>Gammaproteobacteria</taxon>
        <taxon>Vibrionales</taxon>
        <taxon>Vibrionaceae</taxon>
        <taxon>Vibrio</taxon>
    </lineage>
</organism>
<dbReference type="InterPro" id="IPR000340">
    <property type="entry name" value="Dual-sp_phosphatase_cat-dom"/>
</dbReference>
<comment type="caution">
    <text evidence="3">The sequence shown here is derived from an EMBL/GenBank/DDBJ whole genome shotgun (WGS) entry which is preliminary data.</text>
</comment>
<dbReference type="PROSITE" id="PS50056">
    <property type="entry name" value="TYR_PHOSPHATASE_2"/>
    <property type="match status" value="1"/>
</dbReference>
<dbReference type="InterPro" id="IPR029021">
    <property type="entry name" value="Prot-tyrosine_phosphatase-like"/>
</dbReference>
<reference evidence="3 4" key="1">
    <citation type="submission" date="2019-07" db="EMBL/GenBank/DDBJ databases">
        <title>Phenotypic and genotypic antimicrobial resistance traits of Vibrio cholerae non-O1/non-O139 isolated from a large Austrian lake frequently associated with cases of infection.</title>
        <authorList>
            <person name="Lepuschitz S."/>
            <person name="Baron S."/>
            <person name="Larvor E."/>
            <person name="Granier S."/>
            <person name="Pretzer C."/>
            <person name="Mach R.L."/>
            <person name="Farnleitner A.H."/>
            <person name="Ruppitsch W."/>
            <person name="Pleininger S."/>
            <person name="Indra A."/>
            <person name="Kirschner A.K.T."/>
        </authorList>
    </citation>
    <scope>NUCLEOTIDE SEQUENCE [LARGE SCALE GENOMIC DNA]</scope>
    <source>
        <strain evidence="3 4">A12JL36W90</strain>
    </source>
</reference>
<evidence type="ECO:0000313" key="4">
    <source>
        <dbReference type="Proteomes" id="UP000319979"/>
    </source>
</evidence>
<dbReference type="RefSeq" id="WP_142542307.1">
    <property type="nucleotide sequence ID" value="NZ_JACFTT010000006.1"/>
</dbReference>
<dbReference type="EMBL" id="VIOS01000215">
    <property type="protein sequence ID" value="TQP07454.1"/>
    <property type="molecule type" value="Genomic_DNA"/>
</dbReference>
<evidence type="ECO:0000259" key="1">
    <source>
        <dbReference type="PROSITE" id="PS50056"/>
    </source>
</evidence>
<dbReference type="InterPro" id="IPR016130">
    <property type="entry name" value="Tyr_Pase_AS"/>
</dbReference>
<dbReference type="PROSITE" id="PS00383">
    <property type="entry name" value="TYR_PHOSPHATASE_1"/>
    <property type="match status" value="1"/>
</dbReference>